<proteinExistence type="predicted"/>
<evidence type="ECO:0000313" key="2">
    <source>
        <dbReference type="Proteomes" id="UP000225740"/>
    </source>
</evidence>
<dbReference type="AlphaFoldDB" id="A0A2G1W6U3"/>
<protein>
    <submittedName>
        <fullName evidence="1">Uncharacterized protein</fullName>
    </submittedName>
</protein>
<gene>
    <name evidence="1" type="ORF">CEE69_12865</name>
</gene>
<name>A0A2G1W6U3_9BACT</name>
<accession>A0A2G1W6U3</accession>
<reference evidence="1 2" key="1">
    <citation type="submission" date="2017-06" db="EMBL/GenBank/DDBJ databases">
        <title>Description of Rhodopirellula bahusiensis sp. nov.</title>
        <authorList>
            <person name="Kizina J."/>
            <person name="Harder J."/>
        </authorList>
    </citation>
    <scope>NUCLEOTIDE SEQUENCE [LARGE SCALE GENOMIC DNA]</scope>
    <source>
        <strain evidence="1 2">SWK21</strain>
    </source>
</reference>
<dbReference type="Proteomes" id="UP000225740">
    <property type="component" value="Unassembled WGS sequence"/>
</dbReference>
<dbReference type="EMBL" id="NIZW01000009">
    <property type="protein sequence ID" value="PHQ34763.1"/>
    <property type="molecule type" value="Genomic_DNA"/>
</dbReference>
<comment type="caution">
    <text evidence="1">The sequence shown here is derived from an EMBL/GenBank/DDBJ whole genome shotgun (WGS) entry which is preliminary data.</text>
</comment>
<organism evidence="1 2">
    <name type="scientific">Rhodopirellula bahusiensis</name>
    <dbReference type="NCBI Taxonomy" id="2014065"/>
    <lineage>
        <taxon>Bacteria</taxon>
        <taxon>Pseudomonadati</taxon>
        <taxon>Planctomycetota</taxon>
        <taxon>Planctomycetia</taxon>
        <taxon>Pirellulales</taxon>
        <taxon>Pirellulaceae</taxon>
        <taxon>Rhodopirellula</taxon>
    </lineage>
</organism>
<evidence type="ECO:0000313" key="1">
    <source>
        <dbReference type="EMBL" id="PHQ34763.1"/>
    </source>
</evidence>
<sequence>MLKTVRRDVVGDLPQVQRKSRVAIAHNSAFEVEAGSWHLHLRKRRVLRGLGSRLVSYWPPVWPLSDFWPREFLPCFGKLSEDPHFKFPAFQLFNCDHSFSFGRGSTAARTNNDSVMEGICRPPKRNCAIG</sequence>
<keyword evidence="2" id="KW-1185">Reference proteome</keyword>